<feature type="domain" description="Beta-lactamase-related" evidence="1">
    <location>
        <begin position="98"/>
        <end position="383"/>
    </location>
</feature>
<dbReference type="AlphaFoldDB" id="A0A6J6BAT7"/>
<protein>
    <submittedName>
        <fullName evidence="2">Unannotated protein</fullName>
    </submittedName>
</protein>
<dbReference type="PANTHER" id="PTHR43283:SF7">
    <property type="entry name" value="BETA-LACTAMASE-RELATED DOMAIN-CONTAINING PROTEIN"/>
    <property type="match status" value="1"/>
</dbReference>
<evidence type="ECO:0000313" key="3">
    <source>
        <dbReference type="EMBL" id="CAB5006329.1"/>
    </source>
</evidence>
<dbReference type="PANTHER" id="PTHR43283">
    <property type="entry name" value="BETA-LACTAMASE-RELATED"/>
    <property type="match status" value="1"/>
</dbReference>
<dbReference type="EMBL" id="CAFBPI010000008">
    <property type="protein sequence ID" value="CAB5006329.1"/>
    <property type="molecule type" value="Genomic_DNA"/>
</dbReference>
<dbReference type="InterPro" id="IPR050789">
    <property type="entry name" value="Diverse_Enzym_Activities"/>
</dbReference>
<dbReference type="Pfam" id="PF00144">
    <property type="entry name" value="Beta-lactamase"/>
    <property type="match status" value="1"/>
</dbReference>
<proteinExistence type="predicted"/>
<dbReference type="EMBL" id="CAEZSC010000040">
    <property type="protein sequence ID" value="CAB4535754.1"/>
    <property type="molecule type" value="Genomic_DNA"/>
</dbReference>
<sequence length="386" mass="42888">MRNLLKVIKVLGIGFLALALSLTVFLKVVHYPNPIAVIKLGLAPASKTPTLLPWHTIEPAAEPIPLSTSAETPPATVEFRGRQVPWQEFLDTTDTNAYLIIRNGVITYEYYNSKKEITASSQLPSYSMAKTMTSLVIGQLIDQGKIKESDKFVSYFPEWKTGTTFDDVTIQSLLDMESGIGVSDNYPSGPTGWGVGIAQMYATTDMNWWISHNRKMFEAPNTKPEYRSVNTQLLGLIIQEVVGTTVSEYFQKNIWQPVGTEFPATWNVDRVGGHEKTFCCFNASARDYARIGLMINNNGMVGANQVVPKAWIKRLSTSAVKLDWNWGYGAQVWHPYAGINLAMGLHGQQIFMDPATRTVIVKLSDNPTSDTFQRDAAKVALALARK</sequence>
<dbReference type="InterPro" id="IPR001466">
    <property type="entry name" value="Beta-lactam-related"/>
</dbReference>
<evidence type="ECO:0000259" key="1">
    <source>
        <dbReference type="Pfam" id="PF00144"/>
    </source>
</evidence>
<dbReference type="InterPro" id="IPR012338">
    <property type="entry name" value="Beta-lactam/transpept-like"/>
</dbReference>
<evidence type="ECO:0000313" key="2">
    <source>
        <dbReference type="EMBL" id="CAB4535754.1"/>
    </source>
</evidence>
<dbReference type="SUPFAM" id="SSF56601">
    <property type="entry name" value="beta-lactamase/transpeptidase-like"/>
    <property type="match status" value="1"/>
</dbReference>
<dbReference type="Gene3D" id="3.40.710.10">
    <property type="entry name" value="DD-peptidase/beta-lactamase superfamily"/>
    <property type="match status" value="1"/>
</dbReference>
<reference evidence="2" key="1">
    <citation type="submission" date="2020-05" db="EMBL/GenBank/DDBJ databases">
        <authorList>
            <person name="Chiriac C."/>
            <person name="Salcher M."/>
            <person name="Ghai R."/>
            <person name="Kavagutti S V."/>
        </authorList>
    </citation>
    <scope>NUCLEOTIDE SEQUENCE</scope>
</reference>
<organism evidence="2">
    <name type="scientific">freshwater metagenome</name>
    <dbReference type="NCBI Taxonomy" id="449393"/>
    <lineage>
        <taxon>unclassified sequences</taxon>
        <taxon>metagenomes</taxon>
        <taxon>ecological metagenomes</taxon>
    </lineage>
</organism>
<name>A0A6J6BAT7_9ZZZZ</name>
<gene>
    <name evidence="2" type="ORF">UFOPK1380_00746</name>
    <name evidence="3" type="ORF">UFOPK4095_00214</name>
</gene>
<accession>A0A6J6BAT7</accession>